<accession>A0ABQ1ZM03</accession>
<protein>
    <recommendedName>
        <fullName evidence="3">DUF4178 domain-containing protein</fullName>
    </recommendedName>
</protein>
<name>A0ABQ1ZM03_9BACL</name>
<dbReference type="EMBL" id="BMDD01000001">
    <property type="protein sequence ID" value="GGH68513.1"/>
    <property type="molecule type" value="Genomic_DNA"/>
</dbReference>
<evidence type="ECO:0008006" key="3">
    <source>
        <dbReference type="Google" id="ProtNLM"/>
    </source>
</evidence>
<evidence type="ECO:0000313" key="2">
    <source>
        <dbReference type="Proteomes" id="UP000605427"/>
    </source>
</evidence>
<evidence type="ECO:0000313" key="1">
    <source>
        <dbReference type="EMBL" id="GGH68513.1"/>
    </source>
</evidence>
<organism evidence="1 2">
    <name type="scientific">Saccharibacillus endophyticus</name>
    <dbReference type="NCBI Taxonomy" id="2060666"/>
    <lineage>
        <taxon>Bacteria</taxon>
        <taxon>Bacillati</taxon>
        <taxon>Bacillota</taxon>
        <taxon>Bacilli</taxon>
        <taxon>Bacillales</taxon>
        <taxon>Paenibacillaceae</taxon>
        <taxon>Saccharibacillus</taxon>
    </lineage>
</organism>
<reference evidence="2" key="1">
    <citation type="journal article" date="2019" name="Int. J. Syst. Evol. Microbiol.">
        <title>The Global Catalogue of Microorganisms (GCM) 10K type strain sequencing project: providing services to taxonomists for standard genome sequencing and annotation.</title>
        <authorList>
            <consortium name="The Broad Institute Genomics Platform"/>
            <consortium name="The Broad Institute Genome Sequencing Center for Infectious Disease"/>
            <person name="Wu L."/>
            <person name="Ma J."/>
        </authorList>
    </citation>
    <scope>NUCLEOTIDE SEQUENCE [LARGE SCALE GENOMIC DNA]</scope>
    <source>
        <strain evidence="2">CCM 8702</strain>
    </source>
</reference>
<comment type="caution">
    <text evidence="1">The sequence shown here is derived from an EMBL/GenBank/DDBJ whole genome shotgun (WGS) entry which is preliminary data.</text>
</comment>
<proteinExistence type="predicted"/>
<sequence>MALRLSFPCSVCGITVEMNTDDPRGFEIVGKENIVQWSDFIHEDELPQPDVEVWERSDEMPQVGSTRFVKASYPFNEQVGERFWTLFMPALSELNGWDSYPEEIEKSGMAECTFLRVISQTEREAWIAVRVEKFVSLSEAKHEFRSQHRADILKSFEPFAPLYTAVSGDWILLEGNVQSNLGVWAVIEKTESGGRMILYGEWEMHNDLVFCGHLELSKQELLSVPELAELIK</sequence>
<dbReference type="RefSeq" id="WP_172237948.1">
    <property type="nucleotide sequence ID" value="NZ_BMDD01000001.1"/>
</dbReference>
<keyword evidence="2" id="KW-1185">Reference proteome</keyword>
<dbReference type="Proteomes" id="UP000605427">
    <property type="component" value="Unassembled WGS sequence"/>
</dbReference>
<gene>
    <name evidence="1" type="ORF">GCM10007362_02600</name>
</gene>